<keyword evidence="5 15" id="KW-0560">Oxidoreductase</keyword>
<dbReference type="GO" id="GO:0034599">
    <property type="term" value="P:cellular response to oxidative stress"/>
    <property type="evidence" value="ECO:0007669"/>
    <property type="project" value="TreeGrafter"/>
</dbReference>
<feature type="domain" description="Thioredoxin" evidence="14">
    <location>
        <begin position="106"/>
        <end position="278"/>
    </location>
</feature>
<dbReference type="GO" id="GO:0008379">
    <property type="term" value="F:thioredoxin peroxidase activity"/>
    <property type="evidence" value="ECO:0007669"/>
    <property type="project" value="TreeGrafter"/>
</dbReference>
<dbReference type="PANTHER" id="PTHR42801">
    <property type="entry name" value="THIOREDOXIN-DEPENDENT PEROXIDE REDUCTASE"/>
    <property type="match status" value="1"/>
</dbReference>
<comment type="function">
    <text evidence="1">Thiol-specific peroxidase that catalyzes the reduction of hydrogen peroxide and organic hydroperoxides to water and alcohols, respectively. Plays a role in cell protection against oxidative stress by detoxifying peroxides and as sensor of hydrogen peroxide-mediated signaling events.</text>
</comment>
<evidence type="ECO:0000256" key="13">
    <source>
        <dbReference type="SAM" id="SignalP"/>
    </source>
</evidence>
<dbReference type="AlphaFoldDB" id="A0A2S9YER3"/>
<dbReference type="InterPro" id="IPR050924">
    <property type="entry name" value="Peroxiredoxin_BCP/PrxQ"/>
</dbReference>
<evidence type="ECO:0000256" key="4">
    <source>
        <dbReference type="ARBA" id="ARBA00022862"/>
    </source>
</evidence>
<evidence type="ECO:0000256" key="11">
    <source>
        <dbReference type="ARBA" id="ARBA00049091"/>
    </source>
</evidence>
<feature type="chain" id="PRO_5015772117" description="thioredoxin-dependent peroxiredoxin" evidence="13">
    <location>
        <begin position="22"/>
        <end position="283"/>
    </location>
</feature>
<evidence type="ECO:0000256" key="10">
    <source>
        <dbReference type="ARBA" id="ARBA00042639"/>
    </source>
</evidence>
<protein>
    <recommendedName>
        <fullName evidence="2">thioredoxin-dependent peroxiredoxin</fullName>
        <ecNumber evidence="2">1.11.1.24</ecNumber>
    </recommendedName>
    <alternativeName>
        <fullName evidence="8">Thioredoxin peroxidase</fullName>
    </alternativeName>
    <alternativeName>
        <fullName evidence="10">Thioredoxin-dependent peroxiredoxin Bcp</fullName>
    </alternativeName>
</protein>
<dbReference type="GO" id="GO:0045454">
    <property type="term" value="P:cell redox homeostasis"/>
    <property type="evidence" value="ECO:0007669"/>
    <property type="project" value="TreeGrafter"/>
</dbReference>
<gene>
    <name evidence="15" type="primary">bcp_1</name>
    <name evidence="15" type="ORF">ENSA5_14350</name>
</gene>
<evidence type="ECO:0000256" key="6">
    <source>
        <dbReference type="ARBA" id="ARBA00023157"/>
    </source>
</evidence>
<evidence type="ECO:0000256" key="8">
    <source>
        <dbReference type="ARBA" id="ARBA00032824"/>
    </source>
</evidence>
<proteinExistence type="inferred from homology"/>
<evidence type="ECO:0000256" key="7">
    <source>
        <dbReference type="ARBA" id="ARBA00023284"/>
    </source>
</evidence>
<sequence length="283" mass="29540">MPSARVRLSLMSLMIGASVLASGCDSGAKQGEAAAEVKKEEVVKPAPKEDVKAEPAGSAQAQDKVLGAALAERAAASGAKRSAEAAAVMQAAEDQLAASGILERAINVGDVAPTFTLPNAAGEQVSLAKLLEKGPVAVLWYRGGWCPYCNLTLAGYAAAGKEIMEAGGTLVAISPELPDNSLDTQQKNELEYQVLSDVGNAVAKQYDIVFELPPDLAKMYNEKFEINARNGDTSNSLPLAATYVIGQDGKVTWAFLDADYKKRAEPSEVVAEIRALAGTAASQ</sequence>
<dbReference type="Proteomes" id="UP000237968">
    <property type="component" value="Unassembled WGS sequence"/>
</dbReference>
<evidence type="ECO:0000256" key="9">
    <source>
        <dbReference type="ARBA" id="ARBA00038489"/>
    </source>
</evidence>
<dbReference type="InterPro" id="IPR000866">
    <property type="entry name" value="AhpC/TSA"/>
</dbReference>
<feature type="compositionally biased region" description="Basic and acidic residues" evidence="12">
    <location>
        <begin position="35"/>
        <end position="53"/>
    </location>
</feature>
<feature type="region of interest" description="Disordered" evidence="12">
    <location>
        <begin position="32"/>
        <end position="59"/>
    </location>
</feature>
<accession>A0A2S9YER3</accession>
<keyword evidence="13" id="KW-0732">Signal</keyword>
<dbReference type="InterPro" id="IPR013766">
    <property type="entry name" value="Thioredoxin_domain"/>
</dbReference>
<keyword evidence="4" id="KW-0049">Antioxidant</keyword>
<dbReference type="InterPro" id="IPR036249">
    <property type="entry name" value="Thioredoxin-like_sf"/>
</dbReference>
<dbReference type="SUPFAM" id="SSF52833">
    <property type="entry name" value="Thioredoxin-like"/>
    <property type="match status" value="1"/>
</dbReference>
<comment type="similarity">
    <text evidence="9">Belongs to the peroxiredoxin family. BCP/PrxQ subfamily.</text>
</comment>
<reference evidence="15 16" key="1">
    <citation type="submission" date="2018-03" db="EMBL/GenBank/DDBJ databases">
        <title>Draft Genome Sequences of the Obligatory Marine Myxobacteria Enhygromyxa salina SWB005.</title>
        <authorList>
            <person name="Poehlein A."/>
            <person name="Moghaddam J.A."/>
            <person name="Harms H."/>
            <person name="Alanjari M."/>
            <person name="Koenig G.M."/>
            <person name="Daniel R."/>
            <person name="Schaeberle T.F."/>
        </authorList>
    </citation>
    <scope>NUCLEOTIDE SEQUENCE [LARGE SCALE GENOMIC DNA]</scope>
    <source>
        <strain evidence="15 16">SWB005</strain>
    </source>
</reference>
<comment type="caution">
    <text evidence="15">The sequence shown here is derived from an EMBL/GenBank/DDBJ whole genome shotgun (WGS) entry which is preliminary data.</text>
</comment>
<organism evidence="15 16">
    <name type="scientific">Enhygromyxa salina</name>
    <dbReference type="NCBI Taxonomy" id="215803"/>
    <lineage>
        <taxon>Bacteria</taxon>
        <taxon>Pseudomonadati</taxon>
        <taxon>Myxococcota</taxon>
        <taxon>Polyangia</taxon>
        <taxon>Nannocystales</taxon>
        <taxon>Nannocystaceae</taxon>
        <taxon>Enhygromyxa</taxon>
    </lineage>
</organism>
<keyword evidence="3 15" id="KW-0575">Peroxidase</keyword>
<keyword evidence="6" id="KW-1015">Disulfide bond</keyword>
<dbReference type="PROSITE" id="PS51352">
    <property type="entry name" value="THIOREDOXIN_2"/>
    <property type="match status" value="1"/>
</dbReference>
<comment type="catalytic activity">
    <reaction evidence="11">
        <text>a hydroperoxide + [thioredoxin]-dithiol = an alcohol + [thioredoxin]-disulfide + H2O</text>
        <dbReference type="Rhea" id="RHEA:62620"/>
        <dbReference type="Rhea" id="RHEA-COMP:10698"/>
        <dbReference type="Rhea" id="RHEA-COMP:10700"/>
        <dbReference type="ChEBI" id="CHEBI:15377"/>
        <dbReference type="ChEBI" id="CHEBI:29950"/>
        <dbReference type="ChEBI" id="CHEBI:30879"/>
        <dbReference type="ChEBI" id="CHEBI:35924"/>
        <dbReference type="ChEBI" id="CHEBI:50058"/>
        <dbReference type="EC" id="1.11.1.24"/>
    </reaction>
</comment>
<evidence type="ECO:0000313" key="15">
    <source>
        <dbReference type="EMBL" id="PRQ03600.1"/>
    </source>
</evidence>
<dbReference type="PROSITE" id="PS51257">
    <property type="entry name" value="PROKAR_LIPOPROTEIN"/>
    <property type="match status" value="1"/>
</dbReference>
<dbReference type="CDD" id="cd02970">
    <property type="entry name" value="PRX_like2"/>
    <property type="match status" value="1"/>
</dbReference>
<name>A0A2S9YER3_9BACT</name>
<evidence type="ECO:0000256" key="12">
    <source>
        <dbReference type="SAM" id="MobiDB-lite"/>
    </source>
</evidence>
<dbReference type="EC" id="1.11.1.24" evidence="2"/>
<evidence type="ECO:0000256" key="5">
    <source>
        <dbReference type="ARBA" id="ARBA00023002"/>
    </source>
</evidence>
<dbReference type="EMBL" id="PVNK01000076">
    <property type="protein sequence ID" value="PRQ03600.1"/>
    <property type="molecule type" value="Genomic_DNA"/>
</dbReference>
<dbReference type="PANTHER" id="PTHR42801:SF7">
    <property type="entry name" value="SLL1159 PROTEIN"/>
    <property type="match status" value="1"/>
</dbReference>
<evidence type="ECO:0000256" key="3">
    <source>
        <dbReference type="ARBA" id="ARBA00022559"/>
    </source>
</evidence>
<keyword evidence="7" id="KW-0676">Redox-active center</keyword>
<keyword evidence="16" id="KW-1185">Reference proteome</keyword>
<evidence type="ECO:0000256" key="2">
    <source>
        <dbReference type="ARBA" id="ARBA00013017"/>
    </source>
</evidence>
<dbReference type="Gene3D" id="3.40.30.10">
    <property type="entry name" value="Glutaredoxin"/>
    <property type="match status" value="1"/>
</dbReference>
<dbReference type="GO" id="GO:0005737">
    <property type="term" value="C:cytoplasm"/>
    <property type="evidence" value="ECO:0007669"/>
    <property type="project" value="TreeGrafter"/>
</dbReference>
<evidence type="ECO:0000256" key="1">
    <source>
        <dbReference type="ARBA" id="ARBA00003330"/>
    </source>
</evidence>
<evidence type="ECO:0000259" key="14">
    <source>
        <dbReference type="PROSITE" id="PS51352"/>
    </source>
</evidence>
<evidence type="ECO:0000313" key="16">
    <source>
        <dbReference type="Proteomes" id="UP000237968"/>
    </source>
</evidence>
<dbReference type="Pfam" id="PF00578">
    <property type="entry name" value="AhpC-TSA"/>
    <property type="match status" value="1"/>
</dbReference>
<feature type="signal peptide" evidence="13">
    <location>
        <begin position="1"/>
        <end position="21"/>
    </location>
</feature>